<feature type="transmembrane region" description="Helical" evidence="6">
    <location>
        <begin position="74"/>
        <end position="93"/>
    </location>
</feature>
<keyword evidence="2" id="KW-0813">Transport</keyword>
<dbReference type="InterPro" id="IPR036259">
    <property type="entry name" value="MFS_trans_sf"/>
</dbReference>
<feature type="domain" description="Major facilitator superfamily (MFS) profile" evidence="7">
    <location>
        <begin position="9"/>
        <end position="404"/>
    </location>
</feature>
<reference evidence="8 9" key="1">
    <citation type="journal article" date="2021" name="ISME Commun">
        <title>Automated analysis of genomic sequences facilitates high-throughput and comprehensive description of bacteria.</title>
        <authorList>
            <person name="Hitch T.C.A."/>
        </authorList>
    </citation>
    <scope>NUCLEOTIDE SEQUENCE [LARGE SCALE GENOMIC DNA]</scope>
    <source>
        <strain evidence="8 9">Sanger_109</strain>
    </source>
</reference>
<dbReference type="InterPro" id="IPR050327">
    <property type="entry name" value="Proton-linked_MCT"/>
</dbReference>
<evidence type="ECO:0000256" key="4">
    <source>
        <dbReference type="ARBA" id="ARBA00022989"/>
    </source>
</evidence>
<proteinExistence type="predicted"/>
<dbReference type="InterPro" id="IPR020846">
    <property type="entry name" value="MFS_dom"/>
</dbReference>
<feature type="transmembrane region" description="Helical" evidence="6">
    <location>
        <begin position="46"/>
        <end position="67"/>
    </location>
</feature>
<keyword evidence="5 6" id="KW-0472">Membrane</keyword>
<evidence type="ECO:0000256" key="3">
    <source>
        <dbReference type="ARBA" id="ARBA00022692"/>
    </source>
</evidence>
<feature type="transmembrane region" description="Helical" evidence="6">
    <location>
        <begin position="99"/>
        <end position="126"/>
    </location>
</feature>
<evidence type="ECO:0000313" key="9">
    <source>
        <dbReference type="Proteomes" id="UP001652442"/>
    </source>
</evidence>
<evidence type="ECO:0000313" key="8">
    <source>
        <dbReference type="EMBL" id="MCU6760856.1"/>
    </source>
</evidence>
<dbReference type="InterPro" id="IPR011701">
    <property type="entry name" value="MFS"/>
</dbReference>
<dbReference type="PANTHER" id="PTHR11360">
    <property type="entry name" value="MONOCARBOXYLATE TRANSPORTER"/>
    <property type="match status" value="1"/>
</dbReference>
<evidence type="ECO:0000259" key="7">
    <source>
        <dbReference type="PROSITE" id="PS50850"/>
    </source>
</evidence>
<keyword evidence="4 6" id="KW-1133">Transmembrane helix</keyword>
<comment type="caution">
    <text evidence="8">The sequence shown here is derived from an EMBL/GenBank/DDBJ whole genome shotgun (WGS) entry which is preliminary data.</text>
</comment>
<evidence type="ECO:0000256" key="6">
    <source>
        <dbReference type="SAM" id="Phobius"/>
    </source>
</evidence>
<dbReference type="EMBL" id="JAOQJQ010000001">
    <property type="protein sequence ID" value="MCU6760856.1"/>
    <property type="molecule type" value="Genomic_DNA"/>
</dbReference>
<evidence type="ECO:0000256" key="5">
    <source>
        <dbReference type="ARBA" id="ARBA00023136"/>
    </source>
</evidence>
<organism evidence="8 9">
    <name type="scientific">Brotonthovivens ammoniilytica</name>
    <dbReference type="NCBI Taxonomy" id="2981725"/>
    <lineage>
        <taxon>Bacteria</taxon>
        <taxon>Bacillati</taxon>
        <taxon>Bacillota</taxon>
        <taxon>Clostridia</taxon>
        <taxon>Lachnospirales</taxon>
        <taxon>Lachnospiraceae</taxon>
        <taxon>Brotonthovivens</taxon>
    </lineage>
</organism>
<dbReference type="SUPFAM" id="SSF103473">
    <property type="entry name" value="MFS general substrate transporter"/>
    <property type="match status" value="1"/>
</dbReference>
<feature type="transmembrane region" description="Helical" evidence="6">
    <location>
        <begin position="225"/>
        <end position="244"/>
    </location>
</feature>
<feature type="transmembrane region" description="Helical" evidence="6">
    <location>
        <begin position="378"/>
        <end position="399"/>
    </location>
</feature>
<gene>
    <name evidence="8" type="ORF">OCV88_00730</name>
</gene>
<evidence type="ECO:0000256" key="1">
    <source>
        <dbReference type="ARBA" id="ARBA00004651"/>
    </source>
</evidence>
<dbReference type="Proteomes" id="UP001652442">
    <property type="component" value="Unassembled WGS sequence"/>
</dbReference>
<comment type="subcellular location">
    <subcellularLocation>
        <location evidence="1">Cell membrane</location>
        <topology evidence="1">Multi-pass membrane protein</topology>
    </subcellularLocation>
</comment>
<dbReference type="PANTHER" id="PTHR11360:SF304">
    <property type="entry name" value="MFS DOMAIN-CONTAINING PROTEIN"/>
    <property type="match status" value="1"/>
</dbReference>
<feature type="transmembrane region" description="Helical" evidence="6">
    <location>
        <begin position="289"/>
        <end position="309"/>
    </location>
</feature>
<keyword evidence="9" id="KW-1185">Reference proteome</keyword>
<feature type="transmembrane region" description="Helical" evidence="6">
    <location>
        <begin position="167"/>
        <end position="186"/>
    </location>
</feature>
<feature type="transmembrane region" description="Helical" evidence="6">
    <location>
        <begin position="256"/>
        <end position="277"/>
    </location>
</feature>
<dbReference type="Pfam" id="PF07690">
    <property type="entry name" value="MFS_1"/>
    <property type="match status" value="1"/>
</dbReference>
<keyword evidence="3 6" id="KW-0812">Transmembrane</keyword>
<sequence>MKNRNRWFYAVIGVIVLLLVGVNYAWSVLSVPIAQEFTEWTKAQLSMTFTITMMMFCAGGLIAGFLNRKIKGRYLLWISAILLLCGFLITSNMQTLSMLYLGFGILSGLAGGVAYNTVMSTVSVWFPDKQGMISGILLMGFGLSSFIIGKIYTAFTSTETGAWRNSFRILAILIFVIVMIGGIFLVKPGKDFVPPTLRENGEKVREPASDVATGVMIKKKAFWMYYIWAIMVSAAGLALIAQASGIAQQAGPKVSAAVIATTVGLISVFNGIGRVIFGTLFDKVGYRMTMLLDMIIFVLAALILLAALANDNFKLIIMGFVVGGLAYGAVTPVNSAIISDFFGRTHYAVNLPMINTNLLFASFASAIAGKLYDTSGSYFSTIIMMISVVVVGFAAFLGIRRPAES</sequence>
<feature type="transmembrane region" description="Helical" evidence="6">
    <location>
        <begin position="315"/>
        <end position="342"/>
    </location>
</feature>
<name>A0ABT2TG41_9FIRM</name>
<feature type="transmembrane region" description="Helical" evidence="6">
    <location>
        <begin position="354"/>
        <end position="372"/>
    </location>
</feature>
<protein>
    <submittedName>
        <fullName evidence="8">MFS transporter</fullName>
    </submittedName>
</protein>
<dbReference type="RefSeq" id="WP_158423737.1">
    <property type="nucleotide sequence ID" value="NZ_JAOQJQ010000001.1"/>
</dbReference>
<accession>A0ABT2TG41</accession>
<evidence type="ECO:0000256" key="2">
    <source>
        <dbReference type="ARBA" id="ARBA00022448"/>
    </source>
</evidence>
<feature type="transmembrane region" description="Helical" evidence="6">
    <location>
        <begin position="133"/>
        <end position="155"/>
    </location>
</feature>
<dbReference type="PROSITE" id="PS50850">
    <property type="entry name" value="MFS"/>
    <property type="match status" value="1"/>
</dbReference>
<feature type="transmembrane region" description="Helical" evidence="6">
    <location>
        <begin position="7"/>
        <end position="26"/>
    </location>
</feature>
<dbReference type="Gene3D" id="1.20.1250.20">
    <property type="entry name" value="MFS general substrate transporter like domains"/>
    <property type="match status" value="2"/>
</dbReference>